<protein>
    <recommendedName>
        <fullName evidence="4">Leucyl/phenylalanyl-tRNA--protein transferase</fullName>
        <ecNumber evidence="4">2.3.2.6</ecNumber>
    </recommendedName>
    <alternativeName>
        <fullName evidence="4">L/F-transferase</fullName>
    </alternativeName>
    <alternativeName>
        <fullName evidence="4">Leucyltransferase</fullName>
    </alternativeName>
    <alternativeName>
        <fullName evidence="4">Phenyalanyltransferase</fullName>
    </alternativeName>
</protein>
<dbReference type="InterPro" id="IPR004616">
    <property type="entry name" value="Leu/Phe-tRNA_Trfase"/>
</dbReference>
<dbReference type="EC" id="2.3.2.6" evidence="4"/>
<comment type="subcellular location">
    <subcellularLocation>
        <location evidence="4">Cytoplasm</location>
    </subcellularLocation>
</comment>
<dbReference type="Gene3D" id="3.40.630.70">
    <property type="entry name" value="Leucyl/phenylalanyl-tRNA-protein transferase, C-terminal domain"/>
    <property type="match status" value="1"/>
</dbReference>
<dbReference type="InterPro" id="IPR042221">
    <property type="entry name" value="Leu/Phe-tRNA_Trfase_N"/>
</dbReference>
<sequence length="267" mass="27982">MLPIIEPELLMLAYRSGIFPMSDARDDPEIFWIEPRLRAILPLDGFHLSHSLARTLRRGRFEVTCNTAFDAVMDACAAPRGNDDGGSWISHRIQASYERLHALGHAHSIECWMTDRLGDRRLVGGLYGVGFDRVFCGESMFSRATDASKIALAWLVAALRQGGATLLDCQFITPHLASLGAVEIPQKRYLALLKEAQVAGAAGGAALADGTGAGDGAGAAVGEAEGAGAGAVLALPKAFGALLAEAAGAGLSSSPGKLIAHFLTQTS</sequence>
<dbReference type="PANTHER" id="PTHR30098">
    <property type="entry name" value="LEUCYL/PHENYLALANYL-TRNA--PROTEIN TRANSFERASE"/>
    <property type="match status" value="1"/>
</dbReference>
<comment type="catalytic activity">
    <reaction evidence="4">
        <text>L-phenylalanyl-tRNA(Phe) + an N-terminal L-alpha-aminoacyl-[protein] = an N-terminal L-phenylalanyl-L-alpha-aminoacyl-[protein] + tRNA(Phe)</text>
        <dbReference type="Rhea" id="RHEA:43632"/>
        <dbReference type="Rhea" id="RHEA-COMP:9668"/>
        <dbReference type="Rhea" id="RHEA-COMP:9699"/>
        <dbReference type="Rhea" id="RHEA-COMP:10636"/>
        <dbReference type="Rhea" id="RHEA-COMP:10637"/>
        <dbReference type="ChEBI" id="CHEBI:78442"/>
        <dbReference type="ChEBI" id="CHEBI:78531"/>
        <dbReference type="ChEBI" id="CHEBI:78597"/>
        <dbReference type="ChEBI" id="CHEBI:83561"/>
        <dbReference type="EC" id="2.3.2.6"/>
    </reaction>
</comment>
<comment type="function">
    <text evidence="4">Functions in the N-end rule pathway of protein degradation where it conjugates Leu, Phe and, less efficiently, Met from aminoacyl-tRNAs to the N-termini of proteins containing an N-terminal arginine or lysine.</text>
</comment>
<comment type="similarity">
    <text evidence="4">Belongs to the L/F-transferase family.</text>
</comment>
<comment type="catalytic activity">
    <reaction evidence="4">
        <text>N-terminal L-lysyl-[protein] + L-leucyl-tRNA(Leu) = N-terminal L-leucyl-L-lysyl-[protein] + tRNA(Leu) + H(+)</text>
        <dbReference type="Rhea" id="RHEA:12340"/>
        <dbReference type="Rhea" id="RHEA-COMP:9613"/>
        <dbReference type="Rhea" id="RHEA-COMP:9622"/>
        <dbReference type="Rhea" id="RHEA-COMP:12670"/>
        <dbReference type="Rhea" id="RHEA-COMP:12671"/>
        <dbReference type="ChEBI" id="CHEBI:15378"/>
        <dbReference type="ChEBI" id="CHEBI:65249"/>
        <dbReference type="ChEBI" id="CHEBI:78442"/>
        <dbReference type="ChEBI" id="CHEBI:78494"/>
        <dbReference type="ChEBI" id="CHEBI:133043"/>
        <dbReference type="EC" id="2.3.2.6"/>
    </reaction>
</comment>
<dbReference type="NCBIfam" id="TIGR00667">
    <property type="entry name" value="aat"/>
    <property type="match status" value="1"/>
</dbReference>
<accession>A0ABT5WRM8</accession>
<gene>
    <name evidence="4 5" type="primary">aat</name>
    <name evidence="5" type="ORF">PYV00_13420</name>
</gene>
<dbReference type="RefSeq" id="WP_275228845.1">
    <property type="nucleotide sequence ID" value="NZ_JARESE010000044.1"/>
</dbReference>
<dbReference type="PANTHER" id="PTHR30098:SF2">
    <property type="entry name" value="LEUCYL_PHENYLALANYL-TRNA--PROTEIN TRANSFERASE"/>
    <property type="match status" value="1"/>
</dbReference>
<dbReference type="Gene3D" id="3.30.70.3550">
    <property type="entry name" value="Leucyl/phenylalanyl-tRNA-protein transferase, N-terminal domain"/>
    <property type="match status" value="1"/>
</dbReference>
<evidence type="ECO:0000313" key="6">
    <source>
        <dbReference type="Proteomes" id="UP001216253"/>
    </source>
</evidence>
<comment type="caution">
    <text evidence="5">The sequence shown here is derived from an EMBL/GenBank/DDBJ whole genome shotgun (WGS) entry which is preliminary data.</text>
</comment>
<dbReference type="EMBL" id="JARESE010000044">
    <property type="protein sequence ID" value="MDE8652701.1"/>
    <property type="molecule type" value="Genomic_DNA"/>
</dbReference>
<dbReference type="InterPro" id="IPR042203">
    <property type="entry name" value="Leu/Phe-tRNA_Trfase_C"/>
</dbReference>
<evidence type="ECO:0000256" key="1">
    <source>
        <dbReference type="ARBA" id="ARBA00022490"/>
    </source>
</evidence>
<keyword evidence="1 4" id="KW-0963">Cytoplasm</keyword>
<evidence type="ECO:0000256" key="4">
    <source>
        <dbReference type="HAMAP-Rule" id="MF_00688"/>
    </source>
</evidence>
<name>A0ABT5WRM8_9SPHN</name>
<keyword evidence="3 4" id="KW-0012">Acyltransferase</keyword>
<dbReference type="GO" id="GO:0008914">
    <property type="term" value="F:leucyl-tRNA--protein transferase activity"/>
    <property type="evidence" value="ECO:0007669"/>
    <property type="project" value="UniProtKB-EC"/>
</dbReference>
<proteinExistence type="inferred from homology"/>
<keyword evidence="2 4" id="KW-0808">Transferase</keyword>
<dbReference type="HAMAP" id="MF_00688">
    <property type="entry name" value="Leu_Phe_trans"/>
    <property type="match status" value="1"/>
</dbReference>
<dbReference type="SUPFAM" id="SSF55729">
    <property type="entry name" value="Acyl-CoA N-acyltransferases (Nat)"/>
    <property type="match status" value="1"/>
</dbReference>
<dbReference type="Proteomes" id="UP001216253">
    <property type="component" value="Unassembled WGS sequence"/>
</dbReference>
<evidence type="ECO:0000313" key="5">
    <source>
        <dbReference type="EMBL" id="MDE8652701.1"/>
    </source>
</evidence>
<dbReference type="InterPro" id="IPR016181">
    <property type="entry name" value="Acyl_CoA_acyltransferase"/>
</dbReference>
<dbReference type="Pfam" id="PF03588">
    <property type="entry name" value="Leu_Phe_trans"/>
    <property type="match status" value="1"/>
</dbReference>
<comment type="catalytic activity">
    <reaction evidence="4">
        <text>N-terminal L-arginyl-[protein] + L-leucyl-tRNA(Leu) = N-terminal L-leucyl-L-arginyl-[protein] + tRNA(Leu) + H(+)</text>
        <dbReference type="Rhea" id="RHEA:50416"/>
        <dbReference type="Rhea" id="RHEA-COMP:9613"/>
        <dbReference type="Rhea" id="RHEA-COMP:9622"/>
        <dbReference type="Rhea" id="RHEA-COMP:12672"/>
        <dbReference type="Rhea" id="RHEA-COMP:12673"/>
        <dbReference type="ChEBI" id="CHEBI:15378"/>
        <dbReference type="ChEBI" id="CHEBI:64719"/>
        <dbReference type="ChEBI" id="CHEBI:78442"/>
        <dbReference type="ChEBI" id="CHEBI:78494"/>
        <dbReference type="ChEBI" id="CHEBI:133044"/>
        <dbReference type="EC" id="2.3.2.6"/>
    </reaction>
</comment>
<evidence type="ECO:0000256" key="3">
    <source>
        <dbReference type="ARBA" id="ARBA00023315"/>
    </source>
</evidence>
<keyword evidence="6" id="KW-1185">Reference proteome</keyword>
<organism evidence="5 6">
    <name type="scientific">Novosphingobium album</name>
    <name type="common">ex Liu et al. 2023</name>
    <dbReference type="NCBI Taxonomy" id="3031130"/>
    <lineage>
        <taxon>Bacteria</taxon>
        <taxon>Pseudomonadati</taxon>
        <taxon>Pseudomonadota</taxon>
        <taxon>Alphaproteobacteria</taxon>
        <taxon>Sphingomonadales</taxon>
        <taxon>Sphingomonadaceae</taxon>
        <taxon>Novosphingobium</taxon>
    </lineage>
</organism>
<evidence type="ECO:0000256" key="2">
    <source>
        <dbReference type="ARBA" id="ARBA00022679"/>
    </source>
</evidence>
<reference evidence="5 6" key="1">
    <citation type="submission" date="2023-03" db="EMBL/GenBank/DDBJ databases">
        <title>NovoSphingobium album sp. nov. isolated from polycyclic aromatic hydrocarbons- and heavy-metal polluted soil.</title>
        <authorList>
            <person name="Liu Z."/>
            <person name="Wang K."/>
        </authorList>
    </citation>
    <scope>NUCLEOTIDE SEQUENCE [LARGE SCALE GENOMIC DNA]</scope>
    <source>
        <strain evidence="5 6">H3SJ31-1</strain>
    </source>
</reference>